<dbReference type="EC" id="2.4.99.17" evidence="10 13"/>
<sequence>MRMDAFDYHLPPGAIAQEPVEPRDASRLLVLRREDGRLEHRIFRDLPEYLAPGDVLVVNESRVRPARLIGEKEGTGGAVELLLLRPDAEGAWECLARPGRRLRAGQRLVFGGGRLRGQVVDPRVPRSPGGEGPSRAAGVRRVRFEHRGPLEQVLEELGRVPLPPYIHRELADPERYQTVYARETGSAAAPTAGLHFTPELLDRIRSMGVVVAPVVLHVGLDTFRPVTEQEAEEHPMHREYYAIPAETAAAVEGARARGGRVVAVGTTSVRALEAAAIRAEGLDPAGDRGAAAGRVPAGSGWTDLYIYPGYRFRAVDALVTNFHLPRSTLLLLVSAFAGRERVLEAYRVAVEAGYRFFSFGDAMVIL</sequence>
<evidence type="ECO:0000313" key="15">
    <source>
        <dbReference type="Proteomes" id="UP000065807"/>
    </source>
</evidence>
<dbReference type="NCBIfam" id="NF001140">
    <property type="entry name" value="PRK00147.1"/>
    <property type="match status" value="1"/>
</dbReference>
<keyword evidence="7 13" id="KW-0671">Queuosine biosynthesis</keyword>
<dbReference type="InterPro" id="IPR042118">
    <property type="entry name" value="QueA_dom1"/>
</dbReference>
<dbReference type="EMBL" id="AP014924">
    <property type="protein sequence ID" value="BAS28472.1"/>
    <property type="molecule type" value="Genomic_DNA"/>
</dbReference>
<dbReference type="InterPro" id="IPR036100">
    <property type="entry name" value="QueA_sf"/>
</dbReference>
<keyword evidence="6 13" id="KW-0949">S-adenosyl-L-methionine</keyword>
<dbReference type="STRING" id="1555112.LIP_2642"/>
<dbReference type="InterPro" id="IPR042119">
    <property type="entry name" value="QueA_dom2"/>
</dbReference>
<proteinExistence type="inferred from homology"/>
<comment type="catalytic activity">
    <reaction evidence="8 13">
        <text>7-aminomethyl-7-carbaguanosine(34) in tRNA + S-adenosyl-L-methionine = epoxyqueuosine(34) in tRNA + adenine + L-methionine + 2 H(+)</text>
        <dbReference type="Rhea" id="RHEA:32155"/>
        <dbReference type="Rhea" id="RHEA-COMP:10342"/>
        <dbReference type="Rhea" id="RHEA-COMP:18582"/>
        <dbReference type="ChEBI" id="CHEBI:15378"/>
        <dbReference type="ChEBI" id="CHEBI:16708"/>
        <dbReference type="ChEBI" id="CHEBI:57844"/>
        <dbReference type="ChEBI" id="CHEBI:59789"/>
        <dbReference type="ChEBI" id="CHEBI:82833"/>
        <dbReference type="ChEBI" id="CHEBI:194443"/>
        <dbReference type="EC" id="2.4.99.17"/>
    </reaction>
</comment>
<comment type="pathway">
    <text evidence="2 13">tRNA modification; tRNA-queuosine biosynthesis.</text>
</comment>
<comment type="subcellular location">
    <subcellularLocation>
        <location evidence="1 13">Cytoplasm</location>
    </subcellularLocation>
</comment>
<evidence type="ECO:0000256" key="6">
    <source>
        <dbReference type="ARBA" id="ARBA00022691"/>
    </source>
</evidence>
<protein>
    <recommendedName>
        <fullName evidence="11 13">S-adenosylmethionine:tRNA ribosyltransferase-isomerase</fullName>
        <ecNumber evidence="10 13">2.4.99.17</ecNumber>
    </recommendedName>
    <alternativeName>
        <fullName evidence="12 13">Queuosine biosynthesis protein QueA</fullName>
    </alternativeName>
</protein>
<dbReference type="Proteomes" id="UP000065807">
    <property type="component" value="Chromosome"/>
</dbReference>
<evidence type="ECO:0000256" key="11">
    <source>
        <dbReference type="ARBA" id="ARBA00069325"/>
    </source>
</evidence>
<dbReference type="KEGG" id="lpil:LIP_2642"/>
<keyword evidence="14" id="KW-0413">Isomerase</keyword>
<dbReference type="Gene3D" id="3.40.1780.10">
    <property type="entry name" value="QueA-like"/>
    <property type="match status" value="2"/>
</dbReference>
<dbReference type="OrthoDB" id="9805933at2"/>
<dbReference type="PANTHER" id="PTHR30307">
    <property type="entry name" value="S-ADENOSYLMETHIONINE:TRNA RIBOSYLTRANSFERASE-ISOMERASE"/>
    <property type="match status" value="1"/>
</dbReference>
<dbReference type="HAMAP" id="MF_00113">
    <property type="entry name" value="QueA"/>
    <property type="match status" value="1"/>
</dbReference>
<evidence type="ECO:0000256" key="2">
    <source>
        <dbReference type="ARBA" id="ARBA00004691"/>
    </source>
</evidence>
<evidence type="ECO:0000256" key="9">
    <source>
        <dbReference type="ARBA" id="ARBA00061210"/>
    </source>
</evidence>
<dbReference type="GO" id="GO:0008616">
    <property type="term" value="P:tRNA queuosine(34) biosynthetic process"/>
    <property type="evidence" value="ECO:0007669"/>
    <property type="project" value="UniProtKB-UniRule"/>
</dbReference>
<dbReference type="GO" id="GO:0051075">
    <property type="term" value="F:S-adenosylmethionine:tRNA ribosyltransferase-isomerase activity"/>
    <property type="evidence" value="ECO:0007669"/>
    <property type="project" value="UniProtKB-EC"/>
</dbReference>
<keyword evidence="5 13" id="KW-0808">Transferase</keyword>
<evidence type="ECO:0000256" key="4">
    <source>
        <dbReference type="ARBA" id="ARBA00022490"/>
    </source>
</evidence>
<keyword evidence="15" id="KW-1185">Reference proteome</keyword>
<evidence type="ECO:0000256" key="5">
    <source>
        <dbReference type="ARBA" id="ARBA00022679"/>
    </source>
</evidence>
<evidence type="ECO:0000256" key="12">
    <source>
        <dbReference type="ARBA" id="ARBA00076160"/>
    </source>
</evidence>
<keyword evidence="4 13" id="KW-0963">Cytoplasm</keyword>
<evidence type="ECO:0000256" key="8">
    <source>
        <dbReference type="ARBA" id="ARBA00052751"/>
    </source>
</evidence>
<dbReference type="InterPro" id="IPR003699">
    <property type="entry name" value="QueA"/>
</dbReference>
<organism evidence="14 15">
    <name type="scientific">Limnochorda pilosa</name>
    <dbReference type="NCBI Taxonomy" id="1555112"/>
    <lineage>
        <taxon>Bacteria</taxon>
        <taxon>Bacillati</taxon>
        <taxon>Bacillota</taxon>
        <taxon>Limnochordia</taxon>
        <taxon>Limnochordales</taxon>
        <taxon>Limnochordaceae</taxon>
        <taxon>Limnochorda</taxon>
    </lineage>
</organism>
<evidence type="ECO:0000256" key="13">
    <source>
        <dbReference type="HAMAP-Rule" id="MF_00113"/>
    </source>
</evidence>
<dbReference type="PANTHER" id="PTHR30307:SF0">
    <property type="entry name" value="S-ADENOSYLMETHIONINE:TRNA RIBOSYLTRANSFERASE-ISOMERASE"/>
    <property type="match status" value="1"/>
</dbReference>
<gene>
    <name evidence="13" type="primary">queA</name>
    <name evidence="14" type="ORF">LIP_2642</name>
</gene>
<evidence type="ECO:0000256" key="7">
    <source>
        <dbReference type="ARBA" id="ARBA00022785"/>
    </source>
</evidence>
<comment type="function">
    <text evidence="13">Transfers and isomerizes the ribose moiety from AdoMet to the 7-aminomethyl group of 7-deazaguanine (preQ1-tRNA) to give epoxyqueuosine (oQ-tRNA).</text>
</comment>
<reference evidence="15" key="2">
    <citation type="journal article" date="2016" name="Int. J. Syst. Evol. Microbiol.">
        <title>Complete genome sequence and cell structure of Limnochorda pilosa, a Gram-negative spore-former within the phylum Firmicutes.</title>
        <authorList>
            <person name="Watanabe M."/>
            <person name="Kojima H."/>
            <person name="Fukui M."/>
        </authorList>
    </citation>
    <scope>NUCLEOTIDE SEQUENCE [LARGE SCALE GENOMIC DNA]</scope>
    <source>
        <strain evidence="15">HC45</strain>
    </source>
</reference>
<evidence type="ECO:0000256" key="3">
    <source>
        <dbReference type="ARBA" id="ARBA00011245"/>
    </source>
</evidence>
<comment type="subunit">
    <text evidence="3 13">Monomer.</text>
</comment>
<dbReference type="Gene3D" id="2.40.10.240">
    <property type="entry name" value="QueA-like"/>
    <property type="match status" value="1"/>
</dbReference>
<reference evidence="15" key="1">
    <citation type="submission" date="2015-07" db="EMBL/GenBank/DDBJ databases">
        <title>Complete genome sequence and phylogenetic analysis of Limnochorda pilosa.</title>
        <authorList>
            <person name="Watanabe M."/>
            <person name="Kojima H."/>
            <person name="Fukui M."/>
        </authorList>
    </citation>
    <scope>NUCLEOTIDE SEQUENCE [LARGE SCALE GENOMIC DNA]</scope>
    <source>
        <strain evidence="15">HC45</strain>
    </source>
</reference>
<dbReference type="FunFam" id="3.40.1780.10:FF:000001">
    <property type="entry name" value="S-adenosylmethionine:tRNA ribosyltransferase-isomerase"/>
    <property type="match status" value="1"/>
</dbReference>
<dbReference type="FunFam" id="2.40.10.240:FF:000002">
    <property type="entry name" value="S-adenosylmethionine:tRNA ribosyltransferase-isomerase"/>
    <property type="match status" value="1"/>
</dbReference>
<accession>A0A0K2SN93</accession>
<dbReference type="NCBIfam" id="TIGR00113">
    <property type="entry name" value="queA"/>
    <property type="match status" value="1"/>
</dbReference>
<evidence type="ECO:0000256" key="10">
    <source>
        <dbReference type="ARBA" id="ARBA00066503"/>
    </source>
</evidence>
<dbReference type="GO" id="GO:0005737">
    <property type="term" value="C:cytoplasm"/>
    <property type="evidence" value="ECO:0007669"/>
    <property type="project" value="UniProtKB-SubCell"/>
</dbReference>
<dbReference type="Pfam" id="PF02547">
    <property type="entry name" value="Queuosine_synth"/>
    <property type="match status" value="1"/>
</dbReference>
<evidence type="ECO:0000313" key="14">
    <source>
        <dbReference type="EMBL" id="BAS28472.1"/>
    </source>
</evidence>
<dbReference type="PATRIC" id="fig|1555112.3.peg.2682"/>
<evidence type="ECO:0000256" key="1">
    <source>
        <dbReference type="ARBA" id="ARBA00004496"/>
    </source>
</evidence>
<dbReference type="RefSeq" id="WP_068138864.1">
    <property type="nucleotide sequence ID" value="NZ_AP014924.1"/>
</dbReference>
<dbReference type="AlphaFoldDB" id="A0A0K2SN93"/>
<comment type="similarity">
    <text evidence="9 13">Belongs to the QueA family.</text>
</comment>
<dbReference type="SUPFAM" id="SSF111337">
    <property type="entry name" value="QueA-like"/>
    <property type="match status" value="1"/>
</dbReference>
<dbReference type="UniPathway" id="UPA00392"/>
<name>A0A0K2SN93_LIMPI</name>